<dbReference type="Pfam" id="PF00211">
    <property type="entry name" value="Guanylate_cyc"/>
    <property type="match status" value="1"/>
</dbReference>
<dbReference type="SUPFAM" id="SSF55073">
    <property type="entry name" value="Nucleotide cyclase"/>
    <property type="match status" value="1"/>
</dbReference>
<dbReference type="GO" id="GO:0004016">
    <property type="term" value="F:adenylate cyclase activity"/>
    <property type="evidence" value="ECO:0007669"/>
    <property type="project" value="UniProtKB-ARBA"/>
</dbReference>
<dbReference type="InterPro" id="IPR029058">
    <property type="entry name" value="AB_hydrolase_fold"/>
</dbReference>
<dbReference type="InterPro" id="IPR050471">
    <property type="entry name" value="AB_hydrolase"/>
</dbReference>
<dbReference type="PRINTS" id="PR00111">
    <property type="entry name" value="ABHYDROLASE"/>
</dbReference>
<dbReference type="InterPro" id="IPR029787">
    <property type="entry name" value="Nucleotide_cyclase"/>
</dbReference>
<dbReference type="InterPro" id="IPR001054">
    <property type="entry name" value="A/G_cyclase"/>
</dbReference>
<dbReference type="CDD" id="cd07302">
    <property type="entry name" value="CHD"/>
    <property type="match status" value="1"/>
</dbReference>
<dbReference type="PANTHER" id="PTHR43433">
    <property type="entry name" value="HYDROLASE, ALPHA/BETA FOLD FAMILY PROTEIN"/>
    <property type="match status" value="1"/>
</dbReference>
<reference evidence="2 3" key="1">
    <citation type="journal article" date="2019" name="Syst. Appl. Microbiol.">
        <title>Microvirga tunisiensis sp. nov., a root nodule symbiotic bacterium isolated from Lupinus micranthus and L. luteus grown in Northern Tunisia.</title>
        <authorList>
            <person name="Msaddak A."/>
            <person name="Rejili M."/>
            <person name="Duran D."/>
            <person name="Mars M."/>
            <person name="Palacios J.M."/>
            <person name="Ruiz-Argueso T."/>
            <person name="Rey L."/>
            <person name="Imperial J."/>
        </authorList>
    </citation>
    <scope>NUCLEOTIDE SEQUENCE [LARGE SCALE GENOMIC DNA]</scope>
    <source>
        <strain evidence="2 3">Lmie10</strain>
    </source>
</reference>
<dbReference type="SMART" id="SM00044">
    <property type="entry name" value="CYCc"/>
    <property type="match status" value="1"/>
</dbReference>
<dbReference type="Gene3D" id="3.40.50.1820">
    <property type="entry name" value="alpha/beta hydrolase"/>
    <property type="match status" value="1"/>
</dbReference>
<dbReference type="GO" id="GO:0009190">
    <property type="term" value="P:cyclic nucleotide biosynthetic process"/>
    <property type="evidence" value="ECO:0007669"/>
    <property type="project" value="InterPro"/>
</dbReference>
<evidence type="ECO:0000313" key="2">
    <source>
        <dbReference type="EMBL" id="MPR28396.1"/>
    </source>
</evidence>
<accession>A0A5N7MWG6</accession>
<organism evidence="2 3">
    <name type="scientific">Microvirga tunisiensis</name>
    <dbReference type="NCBI Taxonomy" id="2108360"/>
    <lineage>
        <taxon>Bacteria</taxon>
        <taxon>Pseudomonadati</taxon>
        <taxon>Pseudomonadota</taxon>
        <taxon>Alphaproteobacteria</taxon>
        <taxon>Hyphomicrobiales</taxon>
        <taxon>Methylobacteriaceae</taxon>
        <taxon>Microvirga</taxon>
    </lineage>
</organism>
<dbReference type="Proteomes" id="UP000403266">
    <property type="component" value="Unassembled WGS sequence"/>
</dbReference>
<dbReference type="PROSITE" id="PS50125">
    <property type="entry name" value="GUANYLATE_CYCLASE_2"/>
    <property type="match status" value="1"/>
</dbReference>
<proteinExistence type="predicted"/>
<comment type="caution">
    <text evidence="2">The sequence shown here is derived from an EMBL/GenBank/DDBJ whole genome shotgun (WGS) entry which is preliminary data.</text>
</comment>
<sequence length="444" mass="48953">MPVDTYYARSGDLRIAYQVVGRGPLDLVFVPGFISNLDLYWDEPNMAHFLSRLSAFSRLILFDKRGTGLSDRLGNLPTLEERMDDVRAVMDAVGSKKAALFGISEGGAMSMLFAATYPERTQALILYGTYADFHTWVLPPERFEPFLEKIDRTWGQGESLSAFAPTMMADERFKQWWARFERLSASPSAVITLMRMNSQIDVRHILSAIRVPTLVLHRSDDTRVNVEGGRYLAANIPGAKYVEFPGMDHVMWAGNVNPLADEIEEFLTGTHSEKEPDRVLATVLFTDIVDSTRKAEAMGDRGWHALLDEHDRIVRAAIARFRGREIKTLGDGFLATFDGPARAVRCASAIIDAIHPLSLNVRCGVHTGEVEMKGDDIGGIAVHIAARIASLADGGDVLVSRTVRDLVAGSDLPLEERGDFALKGLSERMPLYAVAALQRAGMGA</sequence>
<gene>
    <name evidence="2" type="ORF">FS320_25420</name>
</gene>
<dbReference type="PANTHER" id="PTHR43433:SF8">
    <property type="entry name" value="BIFUNCTIONAL LIPASE_ADENYLATE CYCLASE LIPJ"/>
    <property type="match status" value="1"/>
</dbReference>
<dbReference type="SUPFAM" id="SSF53474">
    <property type="entry name" value="alpha/beta-Hydrolases"/>
    <property type="match status" value="1"/>
</dbReference>
<evidence type="ECO:0000259" key="1">
    <source>
        <dbReference type="PROSITE" id="PS50125"/>
    </source>
</evidence>
<dbReference type="InterPro" id="IPR000073">
    <property type="entry name" value="AB_hydrolase_1"/>
</dbReference>
<dbReference type="Pfam" id="PF00561">
    <property type="entry name" value="Abhydrolase_1"/>
    <property type="match status" value="1"/>
</dbReference>
<dbReference type="GO" id="GO:0035556">
    <property type="term" value="P:intracellular signal transduction"/>
    <property type="evidence" value="ECO:0007669"/>
    <property type="project" value="InterPro"/>
</dbReference>
<dbReference type="RefSeq" id="WP_152714689.1">
    <property type="nucleotide sequence ID" value="NZ_VOSJ01000142.1"/>
</dbReference>
<dbReference type="AlphaFoldDB" id="A0A5N7MWG6"/>
<feature type="domain" description="Guanylate cyclase" evidence="1">
    <location>
        <begin position="282"/>
        <end position="389"/>
    </location>
</feature>
<dbReference type="EMBL" id="VOSK01000142">
    <property type="protein sequence ID" value="MPR28396.1"/>
    <property type="molecule type" value="Genomic_DNA"/>
</dbReference>
<name>A0A5N7MWG6_9HYPH</name>
<dbReference type="Gene3D" id="3.30.70.1230">
    <property type="entry name" value="Nucleotide cyclase"/>
    <property type="match status" value="1"/>
</dbReference>
<protein>
    <submittedName>
        <fullName evidence="2">Adenylate/guanylate cyclase domain-containing protein</fullName>
    </submittedName>
</protein>
<dbReference type="OrthoDB" id="27092at2"/>
<keyword evidence="3" id="KW-1185">Reference proteome</keyword>
<evidence type="ECO:0000313" key="3">
    <source>
        <dbReference type="Proteomes" id="UP000403266"/>
    </source>
</evidence>